<dbReference type="Pfam" id="PF02452">
    <property type="entry name" value="PemK_toxin"/>
    <property type="match status" value="1"/>
</dbReference>
<protein>
    <submittedName>
        <fullName evidence="2">Type II toxin-antitoxin system PemK/MazF family toxin</fullName>
    </submittedName>
</protein>
<name>A0ABV5SRS9_9MICO</name>
<comment type="caution">
    <text evidence="2">The sequence shown here is derived from an EMBL/GenBank/DDBJ whole genome shotgun (WGS) entry which is preliminary data.</text>
</comment>
<dbReference type="EMBL" id="JBHMBL010000001">
    <property type="protein sequence ID" value="MFB9642396.1"/>
    <property type="molecule type" value="Genomic_DNA"/>
</dbReference>
<dbReference type="InterPro" id="IPR003477">
    <property type="entry name" value="PemK-like"/>
</dbReference>
<dbReference type="RefSeq" id="WP_246192265.1">
    <property type="nucleotide sequence ID" value="NZ_BAAANI010000001.1"/>
</dbReference>
<reference evidence="2 3" key="1">
    <citation type="submission" date="2024-09" db="EMBL/GenBank/DDBJ databases">
        <authorList>
            <person name="Sun Q."/>
            <person name="Mori K."/>
        </authorList>
    </citation>
    <scope>NUCLEOTIDE SEQUENCE [LARGE SCALE GENOMIC DNA]</scope>
    <source>
        <strain evidence="2 3">JCM 14321</strain>
    </source>
</reference>
<keyword evidence="3" id="KW-1185">Reference proteome</keyword>
<feature type="compositionally biased region" description="Low complexity" evidence="1">
    <location>
        <begin position="20"/>
        <end position="39"/>
    </location>
</feature>
<accession>A0ABV5SRS9</accession>
<organism evidence="2 3">
    <name type="scientific">Agromyces lapidis</name>
    <dbReference type="NCBI Taxonomy" id="279574"/>
    <lineage>
        <taxon>Bacteria</taxon>
        <taxon>Bacillati</taxon>
        <taxon>Actinomycetota</taxon>
        <taxon>Actinomycetes</taxon>
        <taxon>Micrococcales</taxon>
        <taxon>Microbacteriaceae</taxon>
        <taxon>Agromyces</taxon>
    </lineage>
</organism>
<evidence type="ECO:0000313" key="2">
    <source>
        <dbReference type="EMBL" id="MFB9642396.1"/>
    </source>
</evidence>
<sequence length="195" mass="20911">MSDTSRFLTALGRVLRAIVSPSSTRSSTASAPSGAGRSSQGSDASRPTPFAGEEASPGQFGDDATIEIDADRLRGVELSYAPTPDGDPDPGEVVWTWVPFEERDGRGKDRPVVIVAASQAGDYLAVQLTSKAHDGDRDYVSLGEGPWDASGRPSWAKIDRVFRVRAGGVRREAASLDERRFDLVAGALSQRYGWR</sequence>
<dbReference type="SUPFAM" id="SSF50118">
    <property type="entry name" value="Cell growth inhibitor/plasmid maintenance toxic component"/>
    <property type="match status" value="1"/>
</dbReference>
<proteinExistence type="predicted"/>
<dbReference type="Proteomes" id="UP001589667">
    <property type="component" value="Unassembled WGS sequence"/>
</dbReference>
<feature type="region of interest" description="Disordered" evidence="1">
    <location>
        <begin position="19"/>
        <end position="63"/>
    </location>
</feature>
<evidence type="ECO:0000313" key="3">
    <source>
        <dbReference type="Proteomes" id="UP001589667"/>
    </source>
</evidence>
<gene>
    <name evidence="2" type="ORF">ACFFQV_08860</name>
</gene>
<evidence type="ECO:0000256" key="1">
    <source>
        <dbReference type="SAM" id="MobiDB-lite"/>
    </source>
</evidence>